<dbReference type="EMBL" id="CAEZVF010000072">
    <property type="protein sequence ID" value="CAB4621349.1"/>
    <property type="molecule type" value="Genomic_DNA"/>
</dbReference>
<organism evidence="1">
    <name type="scientific">freshwater metagenome</name>
    <dbReference type="NCBI Taxonomy" id="449393"/>
    <lineage>
        <taxon>unclassified sequences</taxon>
        <taxon>metagenomes</taxon>
        <taxon>ecological metagenomes</taxon>
    </lineage>
</organism>
<name>A0A6J6IBA7_9ZZZZ</name>
<reference evidence="1" key="1">
    <citation type="submission" date="2020-05" db="EMBL/GenBank/DDBJ databases">
        <authorList>
            <person name="Chiriac C."/>
            <person name="Salcher M."/>
            <person name="Ghai R."/>
            <person name="Kavagutti S V."/>
        </authorList>
    </citation>
    <scope>NUCLEOTIDE SEQUENCE</scope>
</reference>
<dbReference type="AlphaFoldDB" id="A0A6J6IBA7"/>
<proteinExistence type="predicted"/>
<accession>A0A6J6IBA7</accession>
<evidence type="ECO:0000313" key="1">
    <source>
        <dbReference type="EMBL" id="CAB4621349.1"/>
    </source>
</evidence>
<gene>
    <name evidence="1" type="ORF">UFOPK1939_00587</name>
</gene>
<sequence length="112" mass="12168">MTTIKASCPMCADVTLTPIQIKLVVSNRAELTNYSFSCPQCQERVTKSADDDVVALLISGGVSVERWDLPAEALEEHTGAPLTYDELLDFALLLSHDDLLAASLQTLDSERA</sequence>
<protein>
    <submittedName>
        <fullName evidence="1">Unannotated protein</fullName>
    </submittedName>
</protein>